<dbReference type="InterPro" id="IPR036388">
    <property type="entry name" value="WH-like_DNA-bd_sf"/>
</dbReference>
<dbReference type="InterPro" id="IPR000792">
    <property type="entry name" value="Tscrpt_reg_LuxR_C"/>
</dbReference>
<dbReference type="Proteomes" id="UP000295106">
    <property type="component" value="Unassembled WGS sequence"/>
</dbReference>
<dbReference type="GO" id="GO:0003677">
    <property type="term" value="F:DNA binding"/>
    <property type="evidence" value="ECO:0007669"/>
    <property type="project" value="UniProtKB-KW"/>
</dbReference>
<dbReference type="SUPFAM" id="SSF46894">
    <property type="entry name" value="C-terminal effector domain of the bipartite response regulators"/>
    <property type="match status" value="1"/>
</dbReference>
<feature type="domain" description="HTH luxR-type" evidence="4">
    <location>
        <begin position="194"/>
        <end position="251"/>
    </location>
</feature>
<protein>
    <submittedName>
        <fullName evidence="5">Regulatory LuxR family protein</fullName>
    </submittedName>
</protein>
<evidence type="ECO:0000259" key="4">
    <source>
        <dbReference type="SMART" id="SM00421"/>
    </source>
</evidence>
<evidence type="ECO:0000256" key="1">
    <source>
        <dbReference type="ARBA" id="ARBA00023015"/>
    </source>
</evidence>
<sequence length="257" mass="28223">MRYSASAADPAADVVAPVPTVWDTVARLHESTDEADVVQLLSQVASQLSADAACFIGSVRVSASRRAQRLIAACDPAWASDYLFRQRFEHDPWLLHARRGTDPVLGSAIPADSVDQQDTVAAAHAAGLRSTWVIPAISSVGEDRIGVLYLASGVVGRLEQDPLLAFRMKVVGRSLAMELHEWLHVQMRRDLLAESRLTEAEIDLLRHEEQGHGSKAIAIALNTEAKTVDCRFQRIIAKLRVASRREAWRIAKVHGLI</sequence>
<dbReference type="SMART" id="SM00421">
    <property type="entry name" value="HTH_LUXR"/>
    <property type="match status" value="1"/>
</dbReference>
<keyword evidence="2" id="KW-0238">DNA-binding</keyword>
<evidence type="ECO:0000313" key="6">
    <source>
        <dbReference type="Proteomes" id="UP000295106"/>
    </source>
</evidence>
<dbReference type="AlphaFoldDB" id="A0A4R2MKE7"/>
<dbReference type="InterPro" id="IPR036693">
    <property type="entry name" value="TF_LuxR_autoind-bd_dom_sf"/>
</dbReference>
<evidence type="ECO:0000256" key="3">
    <source>
        <dbReference type="ARBA" id="ARBA00023163"/>
    </source>
</evidence>
<keyword evidence="3" id="KW-0804">Transcription</keyword>
<evidence type="ECO:0000313" key="5">
    <source>
        <dbReference type="EMBL" id="TCP03426.1"/>
    </source>
</evidence>
<comment type="caution">
    <text evidence="5">The sequence shown here is derived from an EMBL/GenBank/DDBJ whole genome shotgun (WGS) entry which is preliminary data.</text>
</comment>
<dbReference type="GO" id="GO:0006355">
    <property type="term" value="P:regulation of DNA-templated transcription"/>
    <property type="evidence" value="ECO:0007669"/>
    <property type="project" value="InterPro"/>
</dbReference>
<dbReference type="OrthoDB" id="8994109at2"/>
<dbReference type="SUPFAM" id="SSF75516">
    <property type="entry name" value="Pheromone-binding domain of LuxR-like quorum-sensing transcription factors"/>
    <property type="match status" value="1"/>
</dbReference>
<accession>A0A4R2MKE7</accession>
<dbReference type="Gene3D" id="1.10.10.10">
    <property type="entry name" value="Winged helix-like DNA-binding domain superfamily/Winged helix DNA-binding domain"/>
    <property type="match status" value="1"/>
</dbReference>
<dbReference type="Pfam" id="PF00196">
    <property type="entry name" value="GerE"/>
    <property type="match status" value="1"/>
</dbReference>
<dbReference type="InterPro" id="IPR005143">
    <property type="entry name" value="TF_LuxR_autoind-bd_dom"/>
</dbReference>
<organism evidence="5 6">
    <name type="scientific">Rubrivivax gelatinosus</name>
    <name type="common">Rhodocyclus gelatinosus</name>
    <name type="synonym">Rhodopseudomonas gelatinosa</name>
    <dbReference type="NCBI Taxonomy" id="28068"/>
    <lineage>
        <taxon>Bacteria</taxon>
        <taxon>Pseudomonadati</taxon>
        <taxon>Pseudomonadota</taxon>
        <taxon>Betaproteobacteria</taxon>
        <taxon>Burkholderiales</taxon>
        <taxon>Sphaerotilaceae</taxon>
        <taxon>Rubrivivax</taxon>
    </lineage>
</organism>
<dbReference type="InterPro" id="IPR016032">
    <property type="entry name" value="Sig_transdc_resp-reg_C-effctor"/>
</dbReference>
<proteinExistence type="predicted"/>
<dbReference type="EMBL" id="SLXD01000004">
    <property type="protein sequence ID" value="TCP03426.1"/>
    <property type="molecule type" value="Genomic_DNA"/>
</dbReference>
<dbReference type="Gene3D" id="3.30.450.80">
    <property type="entry name" value="Transcription factor LuxR-like, autoinducer-binding domain"/>
    <property type="match status" value="1"/>
</dbReference>
<name>A0A4R2MKE7_RUBGE</name>
<evidence type="ECO:0000256" key="2">
    <source>
        <dbReference type="ARBA" id="ARBA00023125"/>
    </source>
</evidence>
<gene>
    <name evidence="5" type="ORF">EV684_104147</name>
</gene>
<keyword evidence="1" id="KW-0805">Transcription regulation</keyword>
<reference evidence="5 6" key="1">
    <citation type="submission" date="2019-03" db="EMBL/GenBank/DDBJ databases">
        <title>Genomic Encyclopedia of Type Strains, Phase IV (KMG-IV): sequencing the most valuable type-strain genomes for metagenomic binning, comparative biology and taxonomic classification.</title>
        <authorList>
            <person name="Goeker M."/>
        </authorList>
    </citation>
    <scope>NUCLEOTIDE SEQUENCE [LARGE SCALE GENOMIC DNA]</scope>
    <source>
        <strain evidence="5 6">DSM 1709</strain>
    </source>
</reference>
<dbReference type="Pfam" id="PF03472">
    <property type="entry name" value="Autoind_bind"/>
    <property type="match status" value="1"/>
</dbReference>